<dbReference type="Gene3D" id="1.20.1270.340">
    <property type="match status" value="1"/>
</dbReference>
<proteinExistence type="predicted"/>
<feature type="coiled-coil region" evidence="1">
    <location>
        <begin position="141"/>
        <end position="168"/>
    </location>
</feature>
<protein>
    <submittedName>
        <fullName evidence="2">Prepilin peptidase</fullName>
    </submittedName>
</protein>
<reference evidence="2 3" key="1">
    <citation type="submission" date="2019-04" db="EMBL/GenBank/DDBJ databases">
        <authorList>
            <person name="Li M."/>
            <person name="Gao C."/>
        </authorList>
    </citation>
    <scope>NUCLEOTIDE SEQUENCE [LARGE SCALE GENOMIC DNA]</scope>
    <source>
        <strain evidence="2 3">BGMRC 2031</strain>
    </source>
</reference>
<evidence type="ECO:0000313" key="3">
    <source>
        <dbReference type="Proteomes" id="UP000305202"/>
    </source>
</evidence>
<organism evidence="2 3">
    <name type="scientific">Martelella alba</name>
    <dbReference type="NCBI Taxonomy" id="2590451"/>
    <lineage>
        <taxon>Bacteria</taxon>
        <taxon>Pseudomonadati</taxon>
        <taxon>Pseudomonadota</taxon>
        <taxon>Alphaproteobacteria</taxon>
        <taxon>Hyphomicrobiales</taxon>
        <taxon>Aurantimonadaceae</taxon>
        <taxon>Martelella</taxon>
    </lineage>
</organism>
<dbReference type="RefSeq" id="WP_136990105.1">
    <property type="nucleotide sequence ID" value="NZ_SZPQ01000014.1"/>
</dbReference>
<dbReference type="InterPro" id="IPR010890">
    <property type="entry name" value="PriC"/>
</dbReference>
<evidence type="ECO:0000256" key="1">
    <source>
        <dbReference type="SAM" id="Coils"/>
    </source>
</evidence>
<dbReference type="InterPro" id="IPR038338">
    <property type="entry name" value="PriC_sf"/>
</dbReference>
<dbReference type="Proteomes" id="UP000305202">
    <property type="component" value="Unassembled WGS sequence"/>
</dbReference>
<dbReference type="EMBL" id="SZPQ01000014">
    <property type="protein sequence ID" value="TKI06257.1"/>
    <property type="molecule type" value="Genomic_DNA"/>
</dbReference>
<evidence type="ECO:0000313" key="2">
    <source>
        <dbReference type="EMBL" id="TKI06257.1"/>
    </source>
</evidence>
<keyword evidence="1" id="KW-0175">Coiled coil</keyword>
<keyword evidence="3" id="KW-1185">Reference proteome</keyword>
<comment type="caution">
    <text evidence="2">The sequence shown here is derived from an EMBL/GenBank/DDBJ whole genome shotgun (WGS) entry which is preliminary data.</text>
</comment>
<sequence>MQSSSLIQTLSDRLTELAQRIDSSDADAIAQSRFDHRLFQCRGTTLRDYLTDSQRTLRQLTEAAEQARTEQVAWLAQRLVDQITALAREIATGNLRRRPPAEQPTDPYARLAQHQDYARRLTNLIRDRESLLRDAGNPVRQQQLQREIAALEGRLARCRQALTRLEQQIERDDSGAAG</sequence>
<dbReference type="Pfam" id="PF07445">
    <property type="entry name" value="PriC"/>
    <property type="match status" value="1"/>
</dbReference>
<name>A0ABY2SKU7_9HYPH</name>
<accession>A0ABY2SKU7</accession>
<gene>
    <name evidence="2" type="ORF">FCN80_10460</name>
</gene>